<dbReference type="Proteomes" id="UP001056120">
    <property type="component" value="Linkage Group LG17"/>
</dbReference>
<name>A0ACB9EP24_9ASTR</name>
<dbReference type="EMBL" id="CM042034">
    <property type="protein sequence ID" value="KAI3760808.1"/>
    <property type="molecule type" value="Genomic_DNA"/>
</dbReference>
<keyword evidence="2" id="KW-1185">Reference proteome</keyword>
<sequence>MERGRRHWREKNTAVDDDEASRRRDKLREEKEKITRVSRGMSPEIGHRRSSNGLPGGGTIENEEVVSGTKQSQNETGSEKATSELNVGGGLPKDPTAPLIAQPFSFPLPNSLDLNSDPSSPACHNAIKDEVNCQMQVLGVTCPIQELMQPTSIQETEELQRCSLMVRDICLGTGSDSWKWIAASDGVFSVGSLRSLLASPASFSDGCFGFLCGVLKVSRKERSLSKFVKNEYEKIGWLMELYMRYSNKVKEESERPNDIELDDLEMDEDEKYNRKLESGFYFLQASKGKLSESDGRKLFQQLIDGVTYCHDKGVYHCNLKMFLHYSFISIKTYQSHDITKESRTIKYQNA</sequence>
<comment type="caution">
    <text evidence="1">The sequence shown here is derived from an EMBL/GenBank/DDBJ whole genome shotgun (WGS) entry which is preliminary data.</text>
</comment>
<reference evidence="2" key="1">
    <citation type="journal article" date="2022" name="Mol. Ecol. Resour.">
        <title>The genomes of chicory, endive, great burdock and yacon provide insights into Asteraceae palaeo-polyploidization history and plant inulin production.</title>
        <authorList>
            <person name="Fan W."/>
            <person name="Wang S."/>
            <person name="Wang H."/>
            <person name="Wang A."/>
            <person name="Jiang F."/>
            <person name="Liu H."/>
            <person name="Zhao H."/>
            <person name="Xu D."/>
            <person name="Zhang Y."/>
        </authorList>
    </citation>
    <scope>NUCLEOTIDE SEQUENCE [LARGE SCALE GENOMIC DNA]</scope>
    <source>
        <strain evidence="2">cv. Yunnan</strain>
    </source>
</reference>
<reference evidence="1 2" key="2">
    <citation type="journal article" date="2022" name="Mol. Ecol. Resour.">
        <title>The genomes of chicory, endive, great burdock and yacon provide insights into Asteraceae paleo-polyploidization history and plant inulin production.</title>
        <authorList>
            <person name="Fan W."/>
            <person name="Wang S."/>
            <person name="Wang H."/>
            <person name="Wang A."/>
            <person name="Jiang F."/>
            <person name="Liu H."/>
            <person name="Zhao H."/>
            <person name="Xu D."/>
            <person name="Zhang Y."/>
        </authorList>
    </citation>
    <scope>NUCLEOTIDE SEQUENCE [LARGE SCALE GENOMIC DNA]</scope>
    <source>
        <strain evidence="2">cv. Yunnan</strain>
        <tissue evidence="1">Leaves</tissue>
    </source>
</reference>
<proteinExistence type="predicted"/>
<gene>
    <name evidence="1" type="ORF">L1987_51207</name>
</gene>
<accession>A0ACB9EP24</accession>
<protein>
    <submittedName>
        <fullName evidence="1">Uncharacterized protein</fullName>
    </submittedName>
</protein>
<evidence type="ECO:0000313" key="1">
    <source>
        <dbReference type="EMBL" id="KAI3760808.1"/>
    </source>
</evidence>
<organism evidence="1 2">
    <name type="scientific">Smallanthus sonchifolius</name>
    <dbReference type="NCBI Taxonomy" id="185202"/>
    <lineage>
        <taxon>Eukaryota</taxon>
        <taxon>Viridiplantae</taxon>
        <taxon>Streptophyta</taxon>
        <taxon>Embryophyta</taxon>
        <taxon>Tracheophyta</taxon>
        <taxon>Spermatophyta</taxon>
        <taxon>Magnoliopsida</taxon>
        <taxon>eudicotyledons</taxon>
        <taxon>Gunneridae</taxon>
        <taxon>Pentapetalae</taxon>
        <taxon>asterids</taxon>
        <taxon>campanulids</taxon>
        <taxon>Asterales</taxon>
        <taxon>Asteraceae</taxon>
        <taxon>Asteroideae</taxon>
        <taxon>Heliantheae alliance</taxon>
        <taxon>Millerieae</taxon>
        <taxon>Smallanthus</taxon>
    </lineage>
</organism>
<evidence type="ECO:0000313" key="2">
    <source>
        <dbReference type="Proteomes" id="UP001056120"/>
    </source>
</evidence>